<accession>A0A2T5J4Y3</accession>
<proteinExistence type="predicted"/>
<reference evidence="1 2" key="1">
    <citation type="submission" date="2018-04" db="EMBL/GenBank/DDBJ databases">
        <title>Genomic Encyclopedia of Archaeal and Bacterial Type Strains, Phase II (KMG-II): from individual species to whole genera.</title>
        <authorList>
            <person name="Goeker M."/>
        </authorList>
    </citation>
    <scope>NUCLEOTIDE SEQUENCE [LARGE SCALE GENOMIC DNA]</scope>
    <source>
        <strain evidence="1 2">DSM 26809</strain>
    </source>
</reference>
<gene>
    <name evidence="1" type="ORF">C8P68_11028</name>
</gene>
<dbReference type="Proteomes" id="UP000244168">
    <property type="component" value="Unassembled WGS sequence"/>
</dbReference>
<evidence type="ECO:0000313" key="1">
    <source>
        <dbReference type="EMBL" id="PTQ92897.1"/>
    </source>
</evidence>
<dbReference type="RefSeq" id="WP_107831194.1">
    <property type="nucleotide sequence ID" value="NZ_CP160205.1"/>
</dbReference>
<name>A0A2T5J4Y3_9SPHI</name>
<sequence>MKLVFIEISGLLALLIAPLFASIKPKKKAVVVIKHTDIELSEYAVNEYGVLEHIHQPETSRRED</sequence>
<evidence type="ECO:0000313" key="2">
    <source>
        <dbReference type="Proteomes" id="UP000244168"/>
    </source>
</evidence>
<keyword evidence="2" id="KW-1185">Reference proteome</keyword>
<dbReference type="EMBL" id="QAOQ01000010">
    <property type="protein sequence ID" value="PTQ92897.1"/>
    <property type="molecule type" value="Genomic_DNA"/>
</dbReference>
<protein>
    <submittedName>
        <fullName evidence="1">Uncharacterized protein</fullName>
    </submittedName>
</protein>
<comment type="caution">
    <text evidence="1">The sequence shown here is derived from an EMBL/GenBank/DDBJ whole genome shotgun (WGS) entry which is preliminary data.</text>
</comment>
<dbReference type="AlphaFoldDB" id="A0A2T5J4Y3"/>
<organism evidence="1 2">
    <name type="scientific">Mucilaginibacter yixingensis</name>
    <dbReference type="NCBI Taxonomy" id="1295612"/>
    <lineage>
        <taxon>Bacteria</taxon>
        <taxon>Pseudomonadati</taxon>
        <taxon>Bacteroidota</taxon>
        <taxon>Sphingobacteriia</taxon>
        <taxon>Sphingobacteriales</taxon>
        <taxon>Sphingobacteriaceae</taxon>
        <taxon>Mucilaginibacter</taxon>
    </lineage>
</organism>